<dbReference type="EMBL" id="QMWO01000073">
    <property type="protein sequence ID" value="RLG69496.1"/>
    <property type="molecule type" value="Genomic_DNA"/>
</dbReference>
<accession>A0A497JIF9</accession>
<evidence type="ECO:0000256" key="2">
    <source>
        <dbReference type="ARBA" id="ARBA00023125"/>
    </source>
</evidence>
<evidence type="ECO:0000259" key="4">
    <source>
        <dbReference type="Pfam" id="PF02747"/>
    </source>
</evidence>
<evidence type="ECO:0000259" key="3">
    <source>
        <dbReference type="Pfam" id="PF00705"/>
    </source>
</evidence>
<dbReference type="InterPro" id="IPR046938">
    <property type="entry name" value="DNA_clamp_sf"/>
</dbReference>
<dbReference type="GO" id="GO:0006275">
    <property type="term" value="P:regulation of DNA replication"/>
    <property type="evidence" value="ECO:0007669"/>
    <property type="project" value="InterPro"/>
</dbReference>
<dbReference type="Proteomes" id="UP000277633">
    <property type="component" value="Unassembled WGS sequence"/>
</dbReference>
<dbReference type="GO" id="GO:0006272">
    <property type="term" value="P:leading strand elongation"/>
    <property type="evidence" value="ECO:0007669"/>
    <property type="project" value="TreeGrafter"/>
</dbReference>
<feature type="domain" description="Proliferating cell nuclear antigen PCNA C-terminal" evidence="4">
    <location>
        <begin position="105"/>
        <end position="220"/>
    </location>
</feature>
<dbReference type="Pfam" id="PF00705">
    <property type="entry name" value="PCNA_N"/>
    <property type="match status" value="1"/>
</dbReference>
<dbReference type="SUPFAM" id="SSF55979">
    <property type="entry name" value="DNA clamp"/>
    <property type="match status" value="2"/>
</dbReference>
<organism evidence="5 6">
    <name type="scientific">Candidatus Iainarchaeum sp</name>
    <dbReference type="NCBI Taxonomy" id="3101447"/>
    <lineage>
        <taxon>Archaea</taxon>
        <taxon>Candidatus Iainarchaeota</taxon>
        <taxon>Candidatus Iainarchaeia</taxon>
        <taxon>Candidatus Iainarchaeales</taxon>
        <taxon>Candidatus Iainarchaeaceae</taxon>
        <taxon>Candidatus Iainarchaeum</taxon>
    </lineage>
</organism>
<dbReference type="HAMAP" id="MF_00317">
    <property type="entry name" value="DNApol_clamp_arch"/>
    <property type="match status" value="1"/>
</dbReference>
<feature type="non-terminal residue" evidence="5">
    <location>
        <position position="1"/>
    </location>
</feature>
<evidence type="ECO:0000256" key="1">
    <source>
        <dbReference type="ARBA" id="ARBA00010462"/>
    </source>
</evidence>
<sequence length="225" mass="25364">AIANFISEGNFRFNEKGLSFKAIDPSQIVLVSYRADKSFFEEFDVEPNLVGLDIDELNKVVKRASGSDKLELDLEDSYLRITIKGSLIRNFRLPLIDVLEDEPEVPEQDYDASVEIEARVLQEALKDASLFGSSVIFRIENSRLFIEARGSQGTLKTEAKQGELVKIKSKADVVSKYSLNFLENIVREAEPGNRILLELKSEAPMRISYNIGPANIQFHLAHMIL</sequence>
<evidence type="ECO:0000313" key="5">
    <source>
        <dbReference type="EMBL" id="RLG69496.1"/>
    </source>
</evidence>
<dbReference type="CDD" id="cd00577">
    <property type="entry name" value="PCNA"/>
    <property type="match status" value="1"/>
</dbReference>
<evidence type="ECO:0000313" key="6">
    <source>
        <dbReference type="Proteomes" id="UP000277633"/>
    </source>
</evidence>
<dbReference type="AlphaFoldDB" id="A0A497JIF9"/>
<name>A0A497JIF9_9ARCH</name>
<dbReference type="PANTHER" id="PTHR11352:SF0">
    <property type="entry name" value="PROLIFERATING CELL NUCLEAR ANTIGEN"/>
    <property type="match status" value="1"/>
</dbReference>
<comment type="similarity">
    <text evidence="1">Belongs to the PCNA family.</text>
</comment>
<dbReference type="GO" id="GO:0030337">
    <property type="term" value="F:DNA polymerase processivity factor activity"/>
    <property type="evidence" value="ECO:0007669"/>
    <property type="project" value="InterPro"/>
</dbReference>
<proteinExistence type="inferred from homology"/>
<dbReference type="PANTHER" id="PTHR11352">
    <property type="entry name" value="PROLIFERATING CELL NUCLEAR ANTIGEN"/>
    <property type="match status" value="1"/>
</dbReference>
<dbReference type="InterPro" id="IPR022648">
    <property type="entry name" value="Pr_cel_nuc_antig_N"/>
</dbReference>
<comment type="caution">
    <text evidence="5">The sequence shown here is derived from an EMBL/GenBank/DDBJ whole genome shotgun (WGS) entry which is preliminary data.</text>
</comment>
<dbReference type="Gene3D" id="3.70.10.10">
    <property type="match status" value="1"/>
</dbReference>
<gene>
    <name evidence="5" type="ORF">DRO07_02225</name>
</gene>
<dbReference type="InterPro" id="IPR022649">
    <property type="entry name" value="Pr_cel_nuc_antig_C"/>
</dbReference>
<keyword evidence="2" id="KW-0238">DNA-binding</keyword>
<dbReference type="Pfam" id="PF02747">
    <property type="entry name" value="PCNA_C"/>
    <property type="match status" value="1"/>
</dbReference>
<dbReference type="InterPro" id="IPR000730">
    <property type="entry name" value="Pr_cel_nuc_antig"/>
</dbReference>
<dbReference type="GO" id="GO:0003677">
    <property type="term" value="F:DNA binding"/>
    <property type="evidence" value="ECO:0007669"/>
    <property type="project" value="UniProtKB-KW"/>
</dbReference>
<reference evidence="5 6" key="1">
    <citation type="submission" date="2018-06" db="EMBL/GenBank/DDBJ databases">
        <title>Extensive metabolic versatility and redundancy in microbially diverse, dynamic hydrothermal sediments.</title>
        <authorList>
            <person name="Dombrowski N."/>
            <person name="Teske A."/>
            <person name="Baker B.J."/>
        </authorList>
    </citation>
    <scope>NUCLEOTIDE SEQUENCE [LARGE SCALE GENOMIC DNA]</scope>
    <source>
        <strain evidence="5">B9_G13</strain>
    </source>
</reference>
<feature type="domain" description="Proliferating cell nuclear antigen PCNA N-terminal" evidence="3">
    <location>
        <begin position="1"/>
        <end position="77"/>
    </location>
</feature>
<protein>
    <recommendedName>
        <fullName evidence="7">DNA polymerase sliding clamp</fullName>
    </recommendedName>
</protein>
<evidence type="ECO:0008006" key="7">
    <source>
        <dbReference type="Google" id="ProtNLM"/>
    </source>
</evidence>